<evidence type="ECO:0000313" key="2">
    <source>
        <dbReference type="Proteomes" id="UP001153678"/>
    </source>
</evidence>
<dbReference type="OrthoDB" id="198735at2759"/>
<reference evidence="1" key="1">
    <citation type="submission" date="2022-08" db="EMBL/GenBank/DDBJ databases">
        <authorList>
            <person name="Kallberg Y."/>
            <person name="Tangrot J."/>
            <person name="Rosling A."/>
        </authorList>
    </citation>
    <scope>NUCLEOTIDE SEQUENCE</scope>
    <source>
        <strain evidence="1">Wild A</strain>
    </source>
</reference>
<protein>
    <submittedName>
        <fullName evidence="1">455_t:CDS:1</fullName>
    </submittedName>
</protein>
<evidence type="ECO:0000313" key="1">
    <source>
        <dbReference type="EMBL" id="CAI2170501.1"/>
    </source>
</evidence>
<gene>
    <name evidence="1" type="ORF">FWILDA_LOCUS4614</name>
</gene>
<organism evidence="1 2">
    <name type="scientific">Funneliformis geosporum</name>
    <dbReference type="NCBI Taxonomy" id="1117311"/>
    <lineage>
        <taxon>Eukaryota</taxon>
        <taxon>Fungi</taxon>
        <taxon>Fungi incertae sedis</taxon>
        <taxon>Mucoromycota</taxon>
        <taxon>Glomeromycotina</taxon>
        <taxon>Glomeromycetes</taxon>
        <taxon>Glomerales</taxon>
        <taxon>Glomeraceae</taxon>
        <taxon>Funneliformis</taxon>
    </lineage>
</organism>
<sequence>MAGTLSRNIACKIFSRQDPFLMCDIIEVTLQMSNSKCDAGSLSPIGPIPTLILIDRYEGAIAHEDFGGNEGLIGPGAKPEPGIEVKIIAGKSYGVKSSIFTKSKQFKPEKGKMEHVINYGPFDIELGRRNNSDYDKATKEKKWRSSISNGVTTIKYVVK</sequence>
<keyword evidence="2" id="KW-1185">Reference proteome</keyword>
<dbReference type="EMBL" id="CAMKVN010000706">
    <property type="protein sequence ID" value="CAI2170501.1"/>
    <property type="molecule type" value="Genomic_DNA"/>
</dbReference>
<accession>A0A9W4SIR1</accession>
<name>A0A9W4SIR1_9GLOM</name>
<proteinExistence type="predicted"/>
<dbReference type="Proteomes" id="UP001153678">
    <property type="component" value="Unassembled WGS sequence"/>
</dbReference>
<comment type="caution">
    <text evidence="1">The sequence shown here is derived from an EMBL/GenBank/DDBJ whole genome shotgun (WGS) entry which is preliminary data.</text>
</comment>
<dbReference type="AlphaFoldDB" id="A0A9W4SIR1"/>